<evidence type="ECO:0000313" key="1">
    <source>
        <dbReference type="EMBL" id="RKX67994.1"/>
    </source>
</evidence>
<dbReference type="Pfam" id="PF10719">
    <property type="entry name" value="ComFB"/>
    <property type="match status" value="1"/>
</dbReference>
<accession>A0A660SB15</accession>
<reference evidence="1 2" key="1">
    <citation type="submission" date="2018-06" db="EMBL/GenBank/DDBJ databases">
        <title>Extensive metabolic versatility and redundancy in microbially diverse, dynamic hydrothermal sediments.</title>
        <authorList>
            <person name="Dombrowski N."/>
            <person name="Teske A."/>
            <person name="Baker B.J."/>
        </authorList>
    </citation>
    <scope>NUCLEOTIDE SEQUENCE [LARGE SCALE GENOMIC DNA]</scope>
    <source>
        <strain evidence="1">B35_G9</strain>
    </source>
</reference>
<protein>
    <submittedName>
        <fullName evidence="1">Competence protein ComFB</fullName>
    </submittedName>
</protein>
<sequence>MFIKRREVKMEIKNYLESEVLRLTEDLIRKDKDMCQCEKCKADVAAYALNHLQPKYVVSDEGHIFTEVEMSSDQEKAEIISVILEGIKLIKNNPRH</sequence>
<name>A0A660SB15_UNCT6</name>
<gene>
    <name evidence="1" type="ORF">DRP44_00870</name>
</gene>
<evidence type="ECO:0000313" key="2">
    <source>
        <dbReference type="Proteomes" id="UP000282321"/>
    </source>
</evidence>
<proteinExistence type="predicted"/>
<organism evidence="1 2">
    <name type="scientific">candidate division TA06 bacterium</name>
    <dbReference type="NCBI Taxonomy" id="2250710"/>
    <lineage>
        <taxon>Bacteria</taxon>
        <taxon>Bacteria division TA06</taxon>
    </lineage>
</organism>
<dbReference type="InterPro" id="IPR019657">
    <property type="entry name" value="ComFB"/>
</dbReference>
<dbReference type="Proteomes" id="UP000282321">
    <property type="component" value="Unassembled WGS sequence"/>
</dbReference>
<dbReference type="AlphaFoldDB" id="A0A660SB15"/>
<comment type="caution">
    <text evidence="1">The sequence shown here is derived from an EMBL/GenBank/DDBJ whole genome shotgun (WGS) entry which is preliminary data.</text>
</comment>
<dbReference type="EMBL" id="QNBC01000005">
    <property type="protein sequence ID" value="RKX67994.1"/>
    <property type="molecule type" value="Genomic_DNA"/>
</dbReference>